<keyword evidence="6 14" id="KW-1133">Transmembrane helix</keyword>
<keyword evidence="5 14" id="KW-0552">Olfaction</keyword>
<reference evidence="17" key="1">
    <citation type="submission" date="2025-08" db="UniProtKB">
        <authorList>
            <consortium name="RefSeq"/>
        </authorList>
    </citation>
    <scope>IDENTIFICATION</scope>
    <source>
        <tissue evidence="17">Blood</tissue>
    </source>
</reference>
<keyword evidence="7 13" id="KW-0297">G-protein coupled receptor</keyword>
<dbReference type="RefSeq" id="XP_054849868.1">
    <property type="nucleotide sequence ID" value="XM_054993893.1"/>
</dbReference>
<keyword evidence="4 13" id="KW-0812">Transmembrane</keyword>
<dbReference type="InterPro" id="IPR050939">
    <property type="entry name" value="Olfactory_GPCR1"/>
</dbReference>
<keyword evidence="12 13" id="KW-0807">Transducer</keyword>
<evidence type="ECO:0000256" key="7">
    <source>
        <dbReference type="ARBA" id="ARBA00023040"/>
    </source>
</evidence>
<dbReference type="InterPro" id="IPR000276">
    <property type="entry name" value="GPCR_Rhodpsn"/>
</dbReference>
<comment type="similarity">
    <text evidence="13">Belongs to the G-protein coupled receptor 1 family.</text>
</comment>
<keyword evidence="16" id="KW-1185">Reference proteome</keyword>
<feature type="domain" description="G-protein coupled receptors family 1 profile" evidence="15">
    <location>
        <begin position="41"/>
        <end position="293"/>
    </location>
</feature>
<feature type="transmembrane region" description="Helical" evidence="14">
    <location>
        <begin position="279"/>
        <end position="296"/>
    </location>
</feature>
<dbReference type="InterPro" id="IPR017452">
    <property type="entry name" value="GPCR_Rhodpsn_7TM"/>
</dbReference>
<evidence type="ECO:0000313" key="17">
    <source>
        <dbReference type="RefSeq" id="XP_054849868.1"/>
    </source>
</evidence>
<dbReference type="PRINTS" id="PR00237">
    <property type="entry name" value="GPCRRHODOPSN"/>
</dbReference>
<keyword evidence="9" id="KW-1015">Disulfide bond</keyword>
<comment type="subcellular location">
    <subcellularLocation>
        <location evidence="1 14">Cell membrane</location>
        <topology evidence="1 14">Multi-pass membrane protein</topology>
    </subcellularLocation>
</comment>
<accession>A0AA97K322</accession>
<dbReference type="SUPFAM" id="SSF81321">
    <property type="entry name" value="Family A G protein-coupled receptor-like"/>
    <property type="match status" value="1"/>
</dbReference>
<evidence type="ECO:0000256" key="6">
    <source>
        <dbReference type="ARBA" id="ARBA00022989"/>
    </source>
</evidence>
<dbReference type="GO" id="GO:0004930">
    <property type="term" value="F:G protein-coupled receptor activity"/>
    <property type="evidence" value="ECO:0007669"/>
    <property type="project" value="UniProtKB-KW"/>
</dbReference>
<evidence type="ECO:0000256" key="1">
    <source>
        <dbReference type="ARBA" id="ARBA00004651"/>
    </source>
</evidence>
<evidence type="ECO:0000256" key="14">
    <source>
        <dbReference type="RuleBase" id="RU363047"/>
    </source>
</evidence>
<dbReference type="Pfam" id="PF13853">
    <property type="entry name" value="7tm_4"/>
    <property type="match status" value="1"/>
</dbReference>
<dbReference type="Gene3D" id="1.20.1070.10">
    <property type="entry name" value="Rhodopsin 7-helix transmembrane proteins"/>
    <property type="match status" value="1"/>
</dbReference>
<dbReference type="PRINTS" id="PR00245">
    <property type="entry name" value="OLFACTORYR"/>
</dbReference>
<dbReference type="GO" id="GO:0005886">
    <property type="term" value="C:plasma membrane"/>
    <property type="evidence" value="ECO:0007669"/>
    <property type="project" value="UniProtKB-SubCell"/>
</dbReference>
<dbReference type="GeneID" id="129339308"/>
<dbReference type="CDD" id="cd13954">
    <property type="entry name" value="7tmA_OR"/>
    <property type="match status" value="1"/>
</dbReference>
<sequence length="342" mass="38731">MVSENTTIVTHFIILGFPGLKKLQLLAFTVGLIVYILTFCGHFIIITIVRIEQRLHTPMYFFLSNFSFLEIWYSSNIVPKMLEVFLDKNTSITYAGCITQLYIFITLGTAECFILAIMAYDRYLAICNPLRYPTLMTNKLSLQLALCSWVGAVIINIPPLVSICRLPFCGPNEINHFFCDVPPLLKLSCLNPHEAELSSFMVATSVIVTSFFLILVSYIFIIITVLKIPSSAGRQKAFSTCGSHLAVVTIFYSTLMFMYVRPTSNFSVDSVNFNKVISMFYTVITPMLNPIIYCLRNKEVKDALWKATGRKGMLAERSSIIKTGMMRDADKNDIWKTNLKRG</sequence>
<evidence type="ECO:0000259" key="15">
    <source>
        <dbReference type="PROSITE" id="PS50262"/>
    </source>
</evidence>
<evidence type="ECO:0000256" key="10">
    <source>
        <dbReference type="ARBA" id="ARBA00023170"/>
    </source>
</evidence>
<name>A0AA97K322_EUBMA</name>
<organism evidence="16 17">
    <name type="scientific">Eublepharis macularius</name>
    <name type="common">Leopard gecko</name>
    <name type="synonym">Cyrtodactylus macularius</name>
    <dbReference type="NCBI Taxonomy" id="481883"/>
    <lineage>
        <taxon>Eukaryota</taxon>
        <taxon>Metazoa</taxon>
        <taxon>Chordata</taxon>
        <taxon>Craniata</taxon>
        <taxon>Vertebrata</taxon>
        <taxon>Euteleostomi</taxon>
        <taxon>Lepidosauria</taxon>
        <taxon>Squamata</taxon>
        <taxon>Bifurcata</taxon>
        <taxon>Gekkota</taxon>
        <taxon>Eublepharidae</taxon>
        <taxon>Eublepharinae</taxon>
        <taxon>Eublepharis</taxon>
    </lineage>
</organism>
<feature type="transmembrane region" description="Helical" evidence="14">
    <location>
        <begin position="98"/>
        <end position="120"/>
    </location>
</feature>
<keyword evidence="11" id="KW-0325">Glycoprotein</keyword>
<evidence type="ECO:0000313" key="16">
    <source>
        <dbReference type="Proteomes" id="UP001190640"/>
    </source>
</evidence>
<dbReference type="GO" id="GO:0004984">
    <property type="term" value="F:olfactory receptor activity"/>
    <property type="evidence" value="ECO:0007669"/>
    <property type="project" value="InterPro"/>
</dbReference>
<dbReference type="AlphaFoldDB" id="A0AA97K322"/>
<evidence type="ECO:0000256" key="3">
    <source>
        <dbReference type="ARBA" id="ARBA00022606"/>
    </source>
</evidence>
<keyword evidence="2 14" id="KW-1003">Cell membrane</keyword>
<dbReference type="Proteomes" id="UP001190640">
    <property type="component" value="Chromosome 12"/>
</dbReference>
<dbReference type="PROSITE" id="PS50262">
    <property type="entry name" value="G_PROTEIN_RECEP_F1_2"/>
    <property type="match status" value="1"/>
</dbReference>
<gene>
    <name evidence="17" type="primary">LOC129339308</name>
</gene>
<evidence type="ECO:0000256" key="12">
    <source>
        <dbReference type="ARBA" id="ARBA00023224"/>
    </source>
</evidence>
<dbReference type="FunFam" id="1.20.1070.10:FF:000001">
    <property type="entry name" value="Olfactory receptor"/>
    <property type="match status" value="1"/>
</dbReference>
<feature type="transmembrane region" description="Helical" evidence="14">
    <location>
        <begin position="140"/>
        <end position="161"/>
    </location>
</feature>
<feature type="transmembrane region" description="Helical" evidence="14">
    <location>
        <begin position="200"/>
        <end position="226"/>
    </location>
</feature>
<keyword evidence="10 13" id="KW-0675">Receptor</keyword>
<feature type="transmembrane region" description="Helical" evidence="14">
    <location>
        <begin position="60"/>
        <end position="78"/>
    </location>
</feature>
<proteinExistence type="inferred from homology"/>
<protein>
    <recommendedName>
        <fullName evidence="14">Olfactory receptor</fullName>
    </recommendedName>
</protein>
<dbReference type="PANTHER" id="PTHR24242">
    <property type="entry name" value="G-PROTEIN COUPLED RECEPTOR"/>
    <property type="match status" value="1"/>
</dbReference>
<keyword evidence="3 14" id="KW-0716">Sensory transduction</keyword>
<evidence type="ECO:0000256" key="5">
    <source>
        <dbReference type="ARBA" id="ARBA00022725"/>
    </source>
</evidence>
<evidence type="ECO:0000256" key="2">
    <source>
        <dbReference type="ARBA" id="ARBA00022475"/>
    </source>
</evidence>
<feature type="transmembrane region" description="Helical" evidence="14">
    <location>
        <begin position="238"/>
        <end position="259"/>
    </location>
</feature>
<evidence type="ECO:0000256" key="9">
    <source>
        <dbReference type="ARBA" id="ARBA00023157"/>
    </source>
</evidence>
<dbReference type="PANTHER" id="PTHR24242:SF359">
    <property type="entry name" value="ODORANT RECEPTOR-RELATED"/>
    <property type="match status" value="1"/>
</dbReference>
<evidence type="ECO:0000256" key="4">
    <source>
        <dbReference type="ARBA" id="ARBA00022692"/>
    </source>
</evidence>
<dbReference type="KEGG" id="emc:129339308"/>
<keyword evidence="8 14" id="KW-0472">Membrane</keyword>
<dbReference type="PROSITE" id="PS00237">
    <property type="entry name" value="G_PROTEIN_RECEP_F1_1"/>
    <property type="match status" value="1"/>
</dbReference>
<feature type="transmembrane region" description="Helical" evidence="14">
    <location>
        <begin position="25"/>
        <end position="48"/>
    </location>
</feature>
<dbReference type="InterPro" id="IPR000725">
    <property type="entry name" value="Olfact_rcpt"/>
</dbReference>
<evidence type="ECO:0000256" key="11">
    <source>
        <dbReference type="ARBA" id="ARBA00023180"/>
    </source>
</evidence>
<evidence type="ECO:0000256" key="13">
    <source>
        <dbReference type="RuleBase" id="RU000688"/>
    </source>
</evidence>
<evidence type="ECO:0000256" key="8">
    <source>
        <dbReference type="ARBA" id="ARBA00023136"/>
    </source>
</evidence>